<dbReference type="VEuPathDB" id="FungiDB:AMAG_02846"/>
<feature type="compositionally biased region" description="Low complexity" evidence="1">
    <location>
        <begin position="51"/>
        <end position="79"/>
    </location>
</feature>
<dbReference type="EMBL" id="GG745331">
    <property type="protein sequence ID" value="KNE57096.1"/>
    <property type="molecule type" value="Genomic_DNA"/>
</dbReference>
<dbReference type="SUPFAM" id="SSF54768">
    <property type="entry name" value="dsRNA-binding domain-like"/>
    <property type="match status" value="1"/>
</dbReference>
<evidence type="ECO:0000256" key="1">
    <source>
        <dbReference type="SAM" id="MobiDB-lite"/>
    </source>
</evidence>
<feature type="region of interest" description="Disordered" evidence="1">
    <location>
        <begin position="275"/>
        <end position="297"/>
    </location>
</feature>
<sequence length="753" mass="77538">MNGAASRPARTDPYARGPPAAAVGTMSASSRALRPEAAAFYPASPPPGVYPPGANARVRSTSTNSSTAARRGAVAATTPATDRASLLFGDDDPAAYQHHHRRVAAPAPTPMGGPPGIPRPPANAPHYAASCAFDELLMQRDSPKHADRPQSLFGELCGKRKFKLPIITHDPEGSASLYSCTLTLAEPTFRFTTNQVYSSKDRATRDAAYVALVAALFCDRPDLIAEHTQFVRELTIDQAAGTAKDFDTLGDYLKEENRRKLMHIAAASASAAAAKANGGANGGAPPPPTAAPPAPSIPAIPAGTVLITNTLPDLPPPAATADVNWIGLVNEALQALGRSPATSKEAAAANGFESRVTVWDREFLGHGPKKTEAKKRAFERAARHVARDPATLNALRGVAKPGAQKLIAAAVAAESGAAAAGGEVQVAPATTVAPAVPPPHTVMAEWTTSAAPPAHVDSAWGAATATAAVVAPPPPPAAIRRATPPPPPPAVVQDYRAMSVDAPPVRAAAYAWPSPPTTHLTGSAWGDAPTPAPAAAPGYASANVSMPDARPLPTAAFLHDALQRMRPLWRSTPSPMHCLQSLAPILGAKLAIIVNYDPETMRWAVGVDVDAPGLRHVSVQLVAAPRDMDVDTGIAQAAEDACEQVLAATEDGFREAAAREAVAAAEAELRNEGGSGWGGSGGRGGAAGLWRVDPHAPEVRARGGGEGAARYHGANGLGGAGLTAPRVVQEEAGGWTTTRPPVQAGNHRARSAW</sequence>
<feature type="region of interest" description="Disordered" evidence="1">
    <location>
        <begin position="731"/>
        <end position="753"/>
    </location>
</feature>
<dbReference type="AlphaFoldDB" id="A0A0L0S3W8"/>
<dbReference type="Proteomes" id="UP000054350">
    <property type="component" value="Unassembled WGS sequence"/>
</dbReference>
<dbReference type="CDD" id="cd00048">
    <property type="entry name" value="DSRM_SF"/>
    <property type="match status" value="1"/>
</dbReference>
<organism evidence="2 3">
    <name type="scientific">Allomyces macrogynus (strain ATCC 38327)</name>
    <name type="common">Allomyces javanicus var. macrogynus</name>
    <dbReference type="NCBI Taxonomy" id="578462"/>
    <lineage>
        <taxon>Eukaryota</taxon>
        <taxon>Fungi</taxon>
        <taxon>Fungi incertae sedis</taxon>
        <taxon>Blastocladiomycota</taxon>
        <taxon>Blastocladiomycetes</taxon>
        <taxon>Blastocladiales</taxon>
        <taxon>Blastocladiaceae</taxon>
        <taxon>Allomyces</taxon>
    </lineage>
</organism>
<name>A0A0L0S3W8_ALLM3</name>
<protein>
    <submittedName>
        <fullName evidence="2">Uncharacterized protein</fullName>
    </submittedName>
</protein>
<reference evidence="2 3" key="1">
    <citation type="submission" date="2009-11" db="EMBL/GenBank/DDBJ databases">
        <title>Annotation of Allomyces macrogynus ATCC 38327.</title>
        <authorList>
            <consortium name="The Broad Institute Genome Sequencing Platform"/>
            <person name="Russ C."/>
            <person name="Cuomo C."/>
            <person name="Burger G."/>
            <person name="Gray M.W."/>
            <person name="Holland P.W.H."/>
            <person name="King N."/>
            <person name="Lang F.B.F."/>
            <person name="Roger A.J."/>
            <person name="Ruiz-Trillo I."/>
            <person name="Young S.K."/>
            <person name="Zeng Q."/>
            <person name="Gargeya S."/>
            <person name="Fitzgerald M."/>
            <person name="Haas B."/>
            <person name="Abouelleil A."/>
            <person name="Alvarado L."/>
            <person name="Arachchi H.M."/>
            <person name="Berlin A."/>
            <person name="Chapman S.B."/>
            <person name="Gearin G."/>
            <person name="Goldberg J."/>
            <person name="Griggs A."/>
            <person name="Gujja S."/>
            <person name="Hansen M."/>
            <person name="Heiman D."/>
            <person name="Howarth C."/>
            <person name="Larimer J."/>
            <person name="Lui A."/>
            <person name="MacDonald P.J.P."/>
            <person name="McCowen C."/>
            <person name="Montmayeur A."/>
            <person name="Murphy C."/>
            <person name="Neiman D."/>
            <person name="Pearson M."/>
            <person name="Priest M."/>
            <person name="Roberts A."/>
            <person name="Saif S."/>
            <person name="Shea T."/>
            <person name="Sisk P."/>
            <person name="Stolte C."/>
            <person name="Sykes S."/>
            <person name="Wortman J."/>
            <person name="Nusbaum C."/>
            <person name="Birren B."/>
        </authorList>
    </citation>
    <scope>NUCLEOTIDE SEQUENCE [LARGE SCALE GENOMIC DNA]</scope>
    <source>
        <strain evidence="2 3">ATCC 38327</strain>
    </source>
</reference>
<reference evidence="3" key="2">
    <citation type="submission" date="2009-11" db="EMBL/GenBank/DDBJ databases">
        <title>The Genome Sequence of Allomyces macrogynus strain ATCC 38327.</title>
        <authorList>
            <consortium name="The Broad Institute Genome Sequencing Platform"/>
            <person name="Russ C."/>
            <person name="Cuomo C."/>
            <person name="Shea T."/>
            <person name="Young S.K."/>
            <person name="Zeng Q."/>
            <person name="Koehrsen M."/>
            <person name="Haas B."/>
            <person name="Borodovsky M."/>
            <person name="Guigo R."/>
            <person name="Alvarado L."/>
            <person name="Berlin A."/>
            <person name="Borenstein D."/>
            <person name="Chen Z."/>
            <person name="Engels R."/>
            <person name="Freedman E."/>
            <person name="Gellesch M."/>
            <person name="Goldberg J."/>
            <person name="Griggs A."/>
            <person name="Gujja S."/>
            <person name="Heiman D."/>
            <person name="Hepburn T."/>
            <person name="Howarth C."/>
            <person name="Jen D."/>
            <person name="Larson L."/>
            <person name="Lewis B."/>
            <person name="Mehta T."/>
            <person name="Park D."/>
            <person name="Pearson M."/>
            <person name="Roberts A."/>
            <person name="Saif S."/>
            <person name="Shenoy N."/>
            <person name="Sisk P."/>
            <person name="Stolte C."/>
            <person name="Sykes S."/>
            <person name="Walk T."/>
            <person name="White J."/>
            <person name="Yandava C."/>
            <person name="Burger G."/>
            <person name="Gray M.W."/>
            <person name="Holland P.W.H."/>
            <person name="King N."/>
            <person name="Lang F.B.F."/>
            <person name="Roger A.J."/>
            <person name="Ruiz-Trillo I."/>
            <person name="Lander E."/>
            <person name="Nusbaum C."/>
        </authorList>
    </citation>
    <scope>NUCLEOTIDE SEQUENCE [LARGE SCALE GENOMIC DNA]</scope>
    <source>
        <strain evidence="3">ATCC 38327</strain>
    </source>
</reference>
<keyword evidence="3" id="KW-1185">Reference proteome</keyword>
<feature type="compositionally biased region" description="Pro residues" evidence="1">
    <location>
        <begin position="284"/>
        <end position="297"/>
    </location>
</feature>
<evidence type="ECO:0000313" key="2">
    <source>
        <dbReference type="EMBL" id="KNE57096.1"/>
    </source>
</evidence>
<feature type="region of interest" description="Disordered" evidence="1">
    <location>
        <begin position="1"/>
        <end position="79"/>
    </location>
</feature>
<dbReference type="OrthoDB" id="5594729at2759"/>
<proteinExistence type="predicted"/>
<evidence type="ECO:0000313" key="3">
    <source>
        <dbReference type="Proteomes" id="UP000054350"/>
    </source>
</evidence>
<dbReference type="Gene3D" id="3.30.160.20">
    <property type="match status" value="1"/>
</dbReference>
<gene>
    <name evidence="2" type="ORF">AMAG_02846</name>
</gene>
<accession>A0A0L0S3W8</accession>